<feature type="chain" id="PRO_5037216719" evidence="1">
    <location>
        <begin position="21"/>
        <end position="118"/>
    </location>
</feature>
<proteinExistence type="predicted"/>
<gene>
    <name evidence="2" type="ORF">IFJ75_08990</name>
</gene>
<dbReference type="RefSeq" id="WP_207932235.1">
    <property type="nucleotide sequence ID" value="NZ_CP062222.1"/>
</dbReference>
<dbReference type="KEGG" id="bgoe:IFJ75_08990"/>
<organism evidence="2 3">
    <name type="scientific">Brevundimonas goettingensis</name>
    <dbReference type="NCBI Taxonomy" id="2774190"/>
    <lineage>
        <taxon>Bacteria</taxon>
        <taxon>Pseudomonadati</taxon>
        <taxon>Pseudomonadota</taxon>
        <taxon>Alphaproteobacteria</taxon>
        <taxon>Caulobacterales</taxon>
        <taxon>Caulobacteraceae</taxon>
        <taxon>Brevundimonas</taxon>
    </lineage>
</organism>
<feature type="signal peptide" evidence="1">
    <location>
        <begin position="1"/>
        <end position="20"/>
    </location>
</feature>
<evidence type="ECO:0000313" key="3">
    <source>
        <dbReference type="Proteomes" id="UP000663918"/>
    </source>
</evidence>
<sequence>MGISSGLIAVALLAVGLQEAAPPEPACVPPEVPAVERTVKPTRPATPSCVNEATHRHTCSNRVITTYEASMDAYGQAFDAYIATINAYVQKLSAYAQAANDYGQCEQRIVVPTRIIEP</sequence>
<evidence type="ECO:0000313" key="2">
    <source>
        <dbReference type="EMBL" id="QTC92958.1"/>
    </source>
</evidence>
<keyword evidence="1" id="KW-0732">Signal</keyword>
<dbReference type="Proteomes" id="UP000663918">
    <property type="component" value="Chromosome"/>
</dbReference>
<dbReference type="AlphaFoldDB" id="A0A975C324"/>
<reference evidence="2" key="1">
    <citation type="submission" date="2020-09" db="EMBL/GenBank/DDBJ databases">
        <title>Brevundimonas sp. LVF2 isolated from a puddle in Goettingen, Germany.</title>
        <authorList>
            <person name="Friedrich I."/>
            <person name="Klassen A."/>
            <person name="Hannes N."/>
            <person name="Schneider D."/>
            <person name="Hertel R."/>
            <person name="Daniel R."/>
        </authorList>
    </citation>
    <scope>NUCLEOTIDE SEQUENCE</scope>
    <source>
        <strain evidence="2">LVF2</strain>
    </source>
</reference>
<dbReference type="EMBL" id="CP062222">
    <property type="protein sequence ID" value="QTC92958.1"/>
    <property type="molecule type" value="Genomic_DNA"/>
</dbReference>
<accession>A0A975C324</accession>
<evidence type="ECO:0000256" key="1">
    <source>
        <dbReference type="SAM" id="SignalP"/>
    </source>
</evidence>
<keyword evidence="3" id="KW-1185">Reference proteome</keyword>
<protein>
    <submittedName>
        <fullName evidence="2">Uncharacterized protein</fullName>
    </submittedName>
</protein>
<name>A0A975C324_9CAUL</name>